<evidence type="ECO:0000313" key="2">
    <source>
        <dbReference type="Proteomes" id="UP000248544"/>
    </source>
</evidence>
<dbReference type="InterPro" id="IPR029063">
    <property type="entry name" value="SAM-dependent_MTases_sf"/>
</dbReference>
<dbReference type="Gene3D" id="3.40.50.150">
    <property type="entry name" value="Vaccinia Virus protein VP39"/>
    <property type="match status" value="1"/>
</dbReference>
<protein>
    <recommendedName>
        <fullName evidence="3">Class I SAM-dependent methyltransferase</fullName>
    </recommendedName>
</protein>
<evidence type="ECO:0008006" key="3">
    <source>
        <dbReference type="Google" id="ProtNLM"/>
    </source>
</evidence>
<keyword evidence="2" id="KW-1185">Reference proteome</keyword>
<accession>A0A2W2ERU8</accession>
<comment type="caution">
    <text evidence="1">The sequence shown here is derived from an EMBL/GenBank/DDBJ whole genome shotgun (WGS) entry which is preliminary data.</text>
</comment>
<dbReference type="RefSeq" id="WP_199537580.1">
    <property type="nucleotide sequence ID" value="NZ_POUA01000796.1"/>
</dbReference>
<feature type="non-terminal residue" evidence="1">
    <location>
        <position position="231"/>
    </location>
</feature>
<dbReference type="AlphaFoldDB" id="A0A2W2ERU8"/>
<name>A0A2W2ERU8_9ACTN</name>
<dbReference type="Proteomes" id="UP000248544">
    <property type="component" value="Unassembled WGS sequence"/>
</dbReference>
<proteinExistence type="predicted"/>
<gene>
    <name evidence="1" type="ORF">C1I98_39400</name>
</gene>
<organism evidence="1 2">
    <name type="scientific">Spongiactinospora gelatinilytica</name>
    <dbReference type="NCBI Taxonomy" id="2666298"/>
    <lineage>
        <taxon>Bacteria</taxon>
        <taxon>Bacillati</taxon>
        <taxon>Actinomycetota</taxon>
        <taxon>Actinomycetes</taxon>
        <taxon>Streptosporangiales</taxon>
        <taxon>Streptosporangiaceae</taxon>
        <taxon>Spongiactinospora</taxon>
    </lineage>
</organism>
<evidence type="ECO:0000313" key="1">
    <source>
        <dbReference type="EMBL" id="PZG15078.1"/>
    </source>
</evidence>
<sequence length="231" mass="23958">MRELIRRLAPGDGSVLLIGPHPADFVSWVAGRAGTVAVVLRSYPDACRLGRAHAGRPGFTVYCGRLDKLPDLPPFDMVCALDGLGRVHPADVPVQTWRDTLADVTRRVAPGGTLVLADRNDLGIDAFVEAAPYARGDGDWFPPGSDPTAPVSLAATADELAAQGLAAGAGYAAFPTAADPRVLLPAELPAGGVAPPEALITACARPARDGRPIADPARLVAKAFRHGLAAR</sequence>
<dbReference type="EMBL" id="POUA01000796">
    <property type="protein sequence ID" value="PZG15078.1"/>
    <property type="molecule type" value="Genomic_DNA"/>
</dbReference>
<reference evidence="1 2" key="1">
    <citation type="submission" date="2018-01" db="EMBL/GenBank/DDBJ databases">
        <title>Draft genome sequence of Sphaerisporangium sp. 7K107.</title>
        <authorList>
            <person name="Sahin N."/>
            <person name="Saygin H."/>
            <person name="Ay H."/>
        </authorList>
    </citation>
    <scope>NUCLEOTIDE SEQUENCE [LARGE SCALE GENOMIC DNA]</scope>
    <source>
        <strain evidence="1 2">7K107</strain>
    </source>
</reference>
<dbReference type="SUPFAM" id="SSF53335">
    <property type="entry name" value="S-adenosyl-L-methionine-dependent methyltransferases"/>
    <property type="match status" value="1"/>
</dbReference>